<proteinExistence type="predicted"/>
<dbReference type="EMBL" id="JAPRAT010000031">
    <property type="protein sequence ID" value="MCZ0704243.1"/>
    <property type="molecule type" value="Genomic_DNA"/>
</dbReference>
<dbReference type="RefSeq" id="WP_268781013.1">
    <property type="nucleotide sequence ID" value="NZ_JAPRAT010000031.1"/>
</dbReference>
<dbReference type="Proteomes" id="UP001084197">
    <property type="component" value="Unassembled WGS sequence"/>
</dbReference>
<reference evidence="1" key="1">
    <citation type="submission" date="2022-11" db="EMBL/GenBank/DDBJ databases">
        <title>WGS of Natronobacillus azotifigens 24KS-1, an anaerobic diazotrophic haloalkaliphile from soda-rich habitats.</title>
        <authorList>
            <person name="Sorokin D.Y."/>
            <person name="Merkel A.Y."/>
        </authorList>
    </citation>
    <scope>NUCLEOTIDE SEQUENCE</scope>
    <source>
        <strain evidence="1">24KS-1</strain>
    </source>
</reference>
<evidence type="ECO:0000313" key="1">
    <source>
        <dbReference type="EMBL" id="MCZ0704243.1"/>
    </source>
</evidence>
<name>A0A9J6RFX9_9BACI</name>
<gene>
    <name evidence="1" type="ORF">OWO01_13610</name>
</gene>
<dbReference type="Pfam" id="PF08863">
    <property type="entry name" value="YolD"/>
    <property type="match status" value="1"/>
</dbReference>
<protein>
    <submittedName>
        <fullName evidence="1">YolD-like family protein</fullName>
    </submittedName>
</protein>
<dbReference type="AlphaFoldDB" id="A0A9J6RFX9"/>
<dbReference type="InterPro" id="IPR014962">
    <property type="entry name" value="YolD"/>
</dbReference>
<accession>A0A9J6RFX9</accession>
<keyword evidence="2" id="KW-1185">Reference proteome</keyword>
<evidence type="ECO:0000313" key="2">
    <source>
        <dbReference type="Proteomes" id="UP001084197"/>
    </source>
</evidence>
<organism evidence="1 2">
    <name type="scientific">Natronobacillus azotifigens</name>
    <dbReference type="NCBI Taxonomy" id="472978"/>
    <lineage>
        <taxon>Bacteria</taxon>
        <taxon>Bacillati</taxon>
        <taxon>Bacillota</taxon>
        <taxon>Bacilli</taxon>
        <taxon>Bacillales</taxon>
        <taxon>Bacillaceae</taxon>
        <taxon>Natronobacillus</taxon>
    </lineage>
</organism>
<sequence>MKKTKLSAGSNLLWESSRMILPEHKQLLRRHEKEREARVRPQWDEQQIMIFSEQIVEAVMTKQPVTVELFHPYEQLLITGKITKVNQQEQKFELTHLYGREWVKVQDLIKISK</sequence>
<comment type="caution">
    <text evidence="1">The sequence shown here is derived from an EMBL/GenBank/DDBJ whole genome shotgun (WGS) entry which is preliminary data.</text>
</comment>